<evidence type="ECO:0000256" key="4">
    <source>
        <dbReference type="ARBA" id="ARBA00022989"/>
    </source>
</evidence>
<protein>
    <submittedName>
        <fullName evidence="7">Branched-chain amino acid ABC transporter permease</fullName>
    </submittedName>
</protein>
<keyword evidence="2" id="KW-1003">Cell membrane</keyword>
<keyword evidence="8" id="KW-1185">Reference proteome</keyword>
<dbReference type="PANTHER" id="PTHR30482:SF10">
    <property type="entry name" value="HIGH-AFFINITY BRANCHED-CHAIN AMINO ACID TRANSPORT PROTEIN BRAE"/>
    <property type="match status" value="1"/>
</dbReference>
<dbReference type="EMBL" id="JAAKZG010000005">
    <property type="protein sequence ID" value="NGN42424.1"/>
    <property type="molecule type" value="Genomic_DNA"/>
</dbReference>
<keyword evidence="5 6" id="KW-0472">Membrane</keyword>
<evidence type="ECO:0000256" key="1">
    <source>
        <dbReference type="ARBA" id="ARBA00004651"/>
    </source>
</evidence>
<gene>
    <name evidence="7" type="ORF">G6N74_15245</name>
</gene>
<evidence type="ECO:0000256" key="3">
    <source>
        <dbReference type="ARBA" id="ARBA00022692"/>
    </source>
</evidence>
<sequence>MSVELIGYGAFFLTMALTYAIICLGLNVQWGQTGLFNVGIAGFVAIGAYVSAILTTPDTANRFGGFDLPIAVGWLGAALAAGIIAFLIGWLTIRLRSDYLAIATFGVAVAVQLCALNLERLTGGPFGIGFIPRPFASLAGDPLAFSLLNLGVLVVVVLVLYLALERLVRSPWGRVLRAIREDETAALALGKSAVRFRLQAFAIGGGIMGLAGAAQAHFIGFIAPENYLPMLTFQVWAMLIVGGSGNNRGAILGAVLVWGIWAASAAAVSAIFPPDQQARAAALQIVMIGVALCAILLLRPRGILGEVRVVSRHLGRLSPLKRATSIPQNNEPQHVQKP</sequence>
<feature type="transmembrane region" description="Helical" evidence="6">
    <location>
        <begin position="250"/>
        <end position="272"/>
    </location>
</feature>
<evidence type="ECO:0000313" key="8">
    <source>
        <dbReference type="Proteomes" id="UP000481252"/>
    </source>
</evidence>
<feature type="transmembrane region" description="Helical" evidence="6">
    <location>
        <begin position="99"/>
        <end position="118"/>
    </location>
</feature>
<keyword evidence="3 6" id="KW-0812">Transmembrane</keyword>
<dbReference type="InterPro" id="IPR001851">
    <property type="entry name" value="ABC_transp_permease"/>
</dbReference>
<accession>A0A7C9V7N6</accession>
<dbReference type="GO" id="GO:0005886">
    <property type="term" value="C:plasma membrane"/>
    <property type="evidence" value="ECO:0007669"/>
    <property type="project" value="UniProtKB-SubCell"/>
</dbReference>
<keyword evidence="4 6" id="KW-1133">Transmembrane helix</keyword>
<feature type="transmembrane region" description="Helical" evidence="6">
    <location>
        <begin position="278"/>
        <end position="298"/>
    </location>
</feature>
<name>A0A7C9V7N6_9HYPH</name>
<feature type="transmembrane region" description="Helical" evidence="6">
    <location>
        <begin position="200"/>
        <end position="221"/>
    </location>
</feature>
<organism evidence="7 8">
    <name type="scientific">Mesorhizobium zhangyense</name>
    <dbReference type="NCBI Taxonomy" id="1776730"/>
    <lineage>
        <taxon>Bacteria</taxon>
        <taxon>Pseudomonadati</taxon>
        <taxon>Pseudomonadota</taxon>
        <taxon>Alphaproteobacteria</taxon>
        <taxon>Hyphomicrobiales</taxon>
        <taxon>Phyllobacteriaceae</taxon>
        <taxon>Mesorhizobium</taxon>
    </lineage>
</organism>
<feature type="transmembrane region" description="Helical" evidence="6">
    <location>
        <begin position="227"/>
        <end position="243"/>
    </location>
</feature>
<evidence type="ECO:0000313" key="7">
    <source>
        <dbReference type="EMBL" id="NGN42424.1"/>
    </source>
</evidence>
<feature type="transmembrane region" description="Helical" evidence="6">
    <location>
        <begin position="35"/>
        <end position="56"/>
    </location>
</feature>
<dbReference type="InterPro" id="IPR043428">
    <property type="entry name" value="LivM-like"/>
</dbReference>
<evidence type="ECO:0000256" key="2">
    <source>
        <dbReference type="ARBA" id="ARBA00022475"/>
    </source>
</evidence>
<feature type="transmembrane region" description="Helical" evidence="6">
    <location>
        <begin position="6"/>
        <end position="28"/>
    </location>
</feature>
<dbReference type="GO" id="GO:0015658">
    <property type="term" value="F:branched-chain amino acid transmembrane transporter activity"/>
    <property type="evidence" value="ECO:0007669"/>
    <property type="project" value="InterPro"/>
</dbReference>
<dbReference type="PANTHER" id="PTHR30482">
    <property type="entry name" value="HIGH-AFFINITY BRANCHED-CHAIN AMINO ACID TRANSPORT SYSTEM PERMEASE"/>
    <property type="match status" value="1"/>
</dbReference>
<feature type="transmembrane region" description="Helical" evidence="6">
    <location>
        <begin position="143"/>
        <end position="164"/>
    </location>
</feature>
<feature type="transmembrane region" description="Helical" evidence="6">
    <location>
        <begin position="68"/>
        <end position="92"/>
    </location>
</feature>
<evidence type="ECO:0000256" key="6">
    <source>
        <dbReference type="SAM" id="Phobius"/>
    </source>
</evidence>
<dbReference type="CDD" id="cd06581">
    <property type="entry name" value="TM_PBP1_LivM_like"/>
    <property type="match status" value="1"/>
</dbReference>
<comment type="caution">
    <text evidence="7">The sequence shown here is derived from an EMBL/GenBank/DDBJ whole genome shotgun (WGS) entry which is preliminary data.</text>
</comment>
<evidence type="ECO:0000256" key="5">
    <source>
        <dbReference type="ARBA" id="ARBA00023136"/>
    </source>
</evidence>
<dbReference type="Proteomes" id="UP000481252">
    <property type="component" value="Unassembled WGS sequence"/>
</dbReference>
<comment type="subcellular location">
    <subcellularLocation>
        <location evidence="1">Cell membrane</location>
        <topology evidence="1">Multi-pass membrane protein</topology>
    </subcellularLocation>
</comment>
<proteinExistence type="predicted"/>
<dbReference type="RefSeq" id="WP_165118732.1">
    <property type="nucleotide sequence ID" value="NZ_JAAKZG010000005.1"/>
</dbReference>
<dbReference type="Pfam" id="PF02653">
    <property type="entry name" value="BPD_transp_2"/>
    <property type="match status" value="1"/>
</dbReference>
<reference evidence="7 8" key="1">
    <citation type="submission" date="2020-02" db="EMBL/GenBank/DDBJ databases">
        <title>Genome sequence of the type strain CGMCC 1.15528 of Mesorhizobium zhangyense.</title>
        <authorList>
            <person name="Gao J."/>
            <person name="Sun J."/>
        </authorList>
    </citation>
    <scope>NUCLEOTIDE SEQUENCE [LARGE SCALE GENOMIC DNA]</scope>
    <source>
        <strain evidence="7 8">CGMCC 1.15528</strain>
    </source>
</reference>
<dbReference type="AlphaFoldDB" id="A0A7C9V7N6"/>